<proteinExistence type="predicted"/>
<organism evidence="3 4">
    <name type="scientific">Benzoatithermus flavus</name>
    <dbReference type="NCBI Taxonomy" id="3108223"/>
    <lineage>
        <taxon>Bacteria</taxon>
        <taxon>Pseudomonadati</taxon>
        <taxon>Pseudomonadota</taxon>
        <taxon>Alphaproteobacteria</taxon>
        <taxon>Geminicoccales</taxon>
        <taxon>Geminicoccaceae</taxon>
        <taxon>Benzoatithermus</taxon>
    </lineage>
</organism>
<sequence>MSLRLIPDRAVRRLAAMVLLAFSCAAPLLSAAAAEAPWRPDPGQRVDLQLLPPFDLARRSDVLVLDLFQTPADRVHQLEARGVAAVCWMSAGSWEGWRPDAYAFPQTALGRNRPGRPGERWLDPSHPAVLPLLEHRLDLCRERGFKGVLLAGLDGYARPGAGFPLTAEQQLTFAKRLADAARTRGLAAGITSDPEQAATFAPAFDFLVAADCIALASCVEAARPYRAAGKPVWLVAYTNIASRMAALCAAATRAEIPLLFKTRTLTGRLHRRCPA</sequence>
<evidence type="ECO:0000259" key="2">
    <source>
        <dbReference type="Pfam" id="PF03537"/>
    </source>
</evidence>
<dbReference type="EMBL" id="JBBLZC010000035">
    <property type="protein sequence ID" value="MEK0085823.1"/>
    <property type="molecule type" value="Genomic_DNA"/>
</dbReference>
<evidence type="ECO:0000313" key="3">
    <source>
        <dbReference type="EMBL" id="MEK0085823.1"/>
    </source>
</evidence>
<evidence type="ECO:0000313" key="4">
    <source>
        <dbReference type="Proteomes" id="UP001375743"/>
    </source>
</evidence>
<comment type="caution">
    <text evidence="3">The sequence shown here is derived from an EMBL/GenBank/DDBJ whole genome shotgun (WGS) entry which is preliminary data.</text>
</comment>
<dbReference type="InterPro" id="IPR013785">
    <property type="entry name" value="Aldolase_TIM"/>
</dbReference>
<dbReference type="InterPro" id="IPR017853">
    <property type="entry name" value="GH"/>
</dbReference>
<keyword evidence="4" id="KW-1185">Reference proteome</keyword>
<feature type="chain" id="PRO_5045373671" evidence="1">
    <location>
        <begin position="32"/>
        <end position="275"/>
    </location>
</feature>
<dbReference type="SUPFAM" id="SSF51445">
    <property type="entry name" value="(Trans)glycosidases"/>
    <property type="match status" value="1"/>
</dbReference>
<evidence type="ECO:0000256" key="1">
    <source>
        <dbReference type="SAM" id="SignalP"/>
    </source>
</evidence>
<feature type="domain" description="Glycoside-hydrolase family GH114 TIM-barrel" evidence="2">
    <location>
        <begin position="58"/>
        <end position="266"/>
    </location>
</feature>
<dbReference type="InterPro" id="IPR004352">
    <property type="entry name" value="GH114_TIM-barrel"/>
</dbReference>
<gene>
    <name evidence="3" type="ORF">U1T56_21930</name>
</gene>
<accession>A0ABU8XX89</accession>
<dbReference type="RefSeq" id="WP_418161671.1">
    <property type="nucleotide sequence ID" value="NZ_JBBLZC010000035.1"/>
</dbReference>
<dbReference type="PROSITE" id="PS51257">
    <property type="entry name" value="PROKAR_LIPOPROTEIN"/>
    <property type="match status" value="1"/>
</dbReference>
<protein>
    <submittedName>
        <fullName evidence="3">Endo alpha-1,4 polygalactosaminidase</fullName>
    </submittedName>
</protein>
<reference evidence="3 4" key="1">
    <citation type="submission" date="2024-01" db="EMBL/GenBank/DDBJ databases">
        <title>Multi-omics insights into the function and evolution of sodium benzoate biodegradation pathways in Benzoatithermus flavus gen. nov., sp. nov. from hot spring.</title>
        <authorList>
            <person name="Hu C.-J."/>
            <person name="Li W.-J."/>
        </authorList>
    </citation>
    <scope>NUCLEOTIDE SEQUENCE [LARGE SCALE GENOMIC DNA]</scope>
    <source>
        <strain evidence="3 4">SYSU G07066</strain>
    </source>
</reference>
<name>A0ABU8XX89_9PROT</name>
<dbReference type="PANTHER" id="PTHR35273:SF2">
    <property type="entry name" value="ALPHA-GALACTOSIDASE"/>
    <property type="match status" value="1"/>
</dbReference>
<dbReference type="Pfam" id="PF03537">
    <property type="entry name" value="Glyco_hydro_114"/>
    <property type="match status" value="1"/>
</dbReference>
<feature type="signal peptide" evidence="1">
    <location>
        <begin position="1"/>
        <end position="31"/>
    </location>
</feature>
<keyword evidence="1" id="KW-0732">Signal</keyword>
<dbReference type="Proteomes" id="UP001375743">
    <property type="component" value="Unassembled WGS sequence"/>
</dbReference>
<dbReference type="PANTHER" id="PTHR35273">
    <property type="entry name" value="ALPHA-1,4 POLYGALACTOSAMINIDASE, PUTATIVE (AFU_ORTHOLOGUE AFUA_3G07890)-RELATED"/>
    <property type="match status" value="1"/>
</dbReference>
<dbReference type="Gene3D" id="3.20.20.70">
    <property type="entry name" value="Aldolase class I"/>
    <property type="match status" value="1"/>
</dbReference>